<evidence type="ECO:0000313" key="3">
    <source>
        <dbReference type="Proteomes" id="UP000245206"/>
    </source>
</evidence>
<dbReference type="RefSeq" id="WP_108958485.1">
    <property type="nucleotide sequence ID" value="NZ_BFAZ01000003.1"/>
</dbReference>
<dbReference type="Proteomes" id="UP000245206">
    <property type="component" value="Unassembled WGS sequence"/>
</dbReference>
<dbReference type="EMBL" id="BFAZ01000003">
    <property type="protein sequence ID" value="GBF41252.1"/>
    <property type="molecule type" value="Genomic_DNA"/>
</dbReference>
<keyword evidence="1" id="KW-0472">Membrane</keyword>
<evidence type="ECO:0000313" key="2">
    <source>
        <dbReference type="EMBL" id="GBF41252.1"/>
    </source>
</evidence>
<protein>
    <submittedName>
        <fullName evidence="2">Uncharacterized protein</fullName>
    </submittedName>
</protein>
<proteinExistence type="predicted"/>
<feature type="transmembrane region" description="Helical" evidence="1">
    <location>
        <begin position="9"/>
        <end position="27"/>
    </location>
</feature>
<gene>
    <name evidence="2" type="ORF">LPTSP2_05240</name>
</gene>
<dbReference type="AlphaFoldDB" id="A0A2P2D9G5"/>
<dbReference type="OrthoDB" id="341257at2"/>
<organism evidence="2 3">
    <name type="scientific">Leptospira ellinghausenii</name>
    <dbReference type="NCBI Taxonomy" id="1917822"/>
    <lineage>
        <taxon>Bacteria</taxon>
        <taxon>Pseudomonadati</taxon>
        <taxon>Spirochaetota</taxon>
        <taxon>Spirochaetia</taxon>
        <taxon>Leptospirales</taxon>
        <taxon>Leptospiraceae</taxon>
        <taxon>Leptospira</taxon>
    </lineage>
</organism>
<keyword evidence="3" id="KW-1185">Reference proteome</keyword>
<name>A0A2P2D9G5_9LEPT</name>
<sequence>MNQIFRENLKYILAVLLVWAITFPWILRNKDTILAKITLTYNSFFGYPNPRIAHSLIAKGDAVLEGRKEGGTSLLQTISQFFSAEENGKGTILPLDLTLMEKACLYFRSKEHVEDHFLELTWREKASDWGSPLFQRMAPQGELTLGPNPKEYWNSHIEAVLTALDYYKRALRFSGPELIAPKKIESVAWASCRPSEILLAYKTHMVETETYVLKKLTELEKVPSGLSAVQKRSVVLSSIKRSDFSEVSANDYLESLLRQILLTGMKNFSPREMDDIYERILYFVGADEREYLKFKFRRAELYFQLGSEEENYYQKAANEFKESANIQLASEIEDINLPALLVHEFEAKLKQAESYHKLKENNKSLTILDSLKPKLRNVDERSVGGKKDEILKAYHNLTRSVLRKLGRYEEADEIPFNE</sequence>
<accession>A0A2P2D9G5</accession>
<comment type="caution">
    <text evidence="2">The sequence shown here is derived from an EMBL/GenBank/DDBJ whole genome shotgun (WGS) entry which is preliminary data.</text>
</comment>
<keyword evidence="1" id="KW-1133">Transmembrane helix</keyword>
<evidence type="ECO:0000256" key="1">
    <source>
        <dbReference type="SAM" id="Phobius"/>
    </source>
</evidence>
<keyword evidence="1" id="KW-0812">Transmembrane</keyword>
<reference evidence="3" key="1">
    <citation type="journal article" date="2019" name="Microbiol. Immunol.">
        <title>Molecular and phenotypic characterization of Leptospira johnsonii sp. nov., Leptospira ellinghausenii sp. nov. and Leptospira ryugenii sp. nov. isolated from soil and water in Japan.</title>
        <authorList>
            <person name="Masuzawa T."/>
            <person name="Saito M."/>
            <person name="Nakao R."/>
            <person name="Nikaido Y."/>
            <person name="Matsumoto M."/>
            <person name="Ogawa M."/>
            <person name="Yokoyama M."/>
            <person name="Hidaka Y."/>
            <person name="Tomita J."/>
            <person name="Sakakibara K."/>
            <person name="Suzuki K."/>
            <person name="Yasuda S."/>
            <person name="Sato H."/>
            <person name="Yamaguchi M."/>
            <person name="Yoshida S.I."/>
            <person name="Koizumi N."/>
            <person name="Kawamura Y."/>
        </authorList>
    </citation>
    <scope>NUCLEOTIDE SEQUENCE [LARGE SCALE GENOMIC DNA]</scope>
    <source>
        <strain evidence="3">E18</strain>
    </source>
</reference>